<evidence type="ECO:0000256" key="9">
    <source>
        <dbReference type="SAM" id="MobiDB-lite"/>
    </source>
</evidence>
<evidence type="ECO:0000313" key="11">
    <source>
        <dbReference type="EMBL" id="KAK9748565.1"/>
    </source>
</evidence>
<dbReference type="PANTHER" id="PTHR15710:SF132">
    <property type="entry name" value="E3 UBIQUITIN-PROTEIN LIGASE MPSR1"/>
    <property type="match status" value="1"/>
</dbReference>
<dbReference type="FunFam" id="3.30.40.10:FF:000127">
    <property type="entry name" value="E3 ubiquitin-protein ligase RNF181"/>
    <property type="match status" value="1"/>
</dbReference>
<dbReference type="GO" id="GO:0005737">
    <property type="term" value="C:cytoplasm"/>
    <property type="evidence" value="ECO:0007669"/>
    <property type="project" value="TreeGrafter"/>
</dbReference>
<dbReference type="SMART" id="SM00184">
    <property type="entry name" value="RING"/>
    <property type="match status" value="1"/>
</dbReference>
<reference evidence="11" key="1">
    <citation type="submission" date="2024-03" db="EMBL/GenBank/DDBJ databases">
        <title>WGS assembly of Saponaria officinalis var. Norfolk2.</title>
        <authorList>
            <person name="Jenkins J."/>
            <person name="Shu S."/>
            <person name="Grimwood J."/>
            <person name="Barry K."/>
            <person name="Goodstein D."/>
            <person name="Schmutz J."/>
            <person name="Leebens-Mack J."/>
            <person name="Osbourn A."/>
        </authorList>
    </citation>
    <scope>NUCLEOTIDE SEQUENCE [LARGE SCALE GENOMIC DNA]</scope>
    <source>
        <strain evidence="11">JIC</strain>
    </source>
</reference>
<evidence type="ECO:0000256" key="4">
    <source>
        <dbReference type="ARBA" id="ARBA00022723"/>
    </source>
</evidence>
<evidence type="ECO:0000256" key="5">
    <source>
        <dbReference type="ARBA" id="ARBA00022771"/>
    </source>
</evidence>
<protein>
    <recommendedName>
        <fullName evidence="2">RING-type E3 ubiquitin transferase</fullName>
        <ecNumber evidence="2">2.3.2.27</ecNumber>
    </recommendedName>
</protein>
<keyword evidence="4" id="KW-0479">Metal-binding</keyword>
<accession>A0AAW1ML29</accession>
<feature type="compositionally biased region" description="Low complexity" evidence="9">
    <location>
        <begin position="344"/>
        <end position="359"/>
    </location>
</feature>
<dbReference type="GO" id="GO:0061630">
    <property type="term" value="F:ubiquitin protein ligase activity"/>
    <property type="evidence" value="ECO:0007669"/>
    <property type="project" value="UniProtKB-EC"/>
</dbReference>
<feature type="region of interest" description="Disordered" evidence="9">
    <location>
        <begin position="333"/>
        <end position="359"/>
    </location>
</feature>
<comment type="catalytic activity">
    <reaction evidence="1">
        <text>S-ubiquitinyl-[E2 ubiquitin-conjugating enzyme]-L-cysteine + [acceptor protein]-L-lysine = [E2 ubiquitin-conjugating enzyme]-L-cysteine + N(6)-ubiquitinyl-[acceptor protein]-L-lysine.</text>
        <dbReference type="EC" id="2.3.2.27"/>
    </reaction>
</comment>
<proteinExistence type="predicted"/>
<keyword evidence="6" id="KW-0833">Ubl conjugation pathway</keyword>
<feature type="region of interest" description="Disordered" evidence="9">
    <location>
        <begin position="130"/>
        <end position="176"/>
    </location>
</feature>
<dbReference type="PROSITE" id="PS50089">
    <property type="entry name" value="ZF_RING_2"/>
    <property type="match status" value="1"/>
</dbReference>
<dbReference type="InterPro" id="IPR039525">
    <property type="entry name" value="RNF126-like_zinc-ribbon"/>
</dbReference>
<feature type="compositionally biased region" description="Pro residues" evidence="9">
    <location>
        <begin position="8"/>
        <end position="29"/>
    </location>
</feature>
<feature type="compositionally biased region" description="Acidic residues" evidence="9">
    <location>
        <begin position="134"/>
        <end position="152"/>
    </location>
</feature>
<evidence type="ECO:0000256" key="8">
    <source>
        <dbReference type="PROSITE-ProRule" id="PRU00175"/>
    </source>
</evidence>
<gene>
    <name evidence="11" type="ORF">RND81_02G067000</name>
</gene>
<keyword evidence="12" id="KW-1185">Reference proteome</keyword>
<dbReference type="GO" id="GO:0008270">
    <property type="term" value="F:zinc ion binding"/>
    <property type="evidence" value="ECO:0007669"/>
    <property type="project" value="UniProtKB-KW"/>
</dbReference>
<evidence type="ECO:0000259" key="10">
    <source>
        <dbReference type="PROSITE" id="PS50089"/>
    </source>
</evidence>
<feature type="domain" description="RING-type" evidence="10">
    <location>
        <begin position="283"/>
        <end position="324"/>
    </location>
</feature>
<evidence type="ECO:0000256" key="2">
    <source>
        <dbReference type="ARBA" id="ARBA00012483"/>
    </source>
</evidence>
<dbReference type="InterPro" id="IPR013083">
    <property type="entry name" value="Znf_RING/FYVE/PHD"/>
</dbReference>
<dbReference type="AlphaFoldDB" id="A0AAW1ML29"/>
<evidence type="ECO:0000313" key="12">
    <source>
        <dbReference type="Proteomes" id="UP001443914"/>
    </source>
</evidence>
<dbReference type="EC" id="2.3.2.27" evidence="2"/>
<dbReference type="Gene3D" id="3.30.40.10">
    <property type="entry name" value="Zinc/RING finger domain, C3HC4 (zinc finger)"/>
    <property type="match status" value="1"/>
</dbReference>
<dbReference type="Proteomes" id="UP001443914">
    <property type="component" value="Unassembled WGS sequence"/>
</dbReference>
<organism evidence="11 12">
    <name type="scientific">Saponaria officinalis</name>
    <name type="common">Common soapwort</name>
    <name type="synonym">Lychnis saponaria</name>
    <dbReference type="NCBI Taxonomy" id="3572"/>
    <lineage>
        <taxon>Eukaryota</taxon>
        <taxon>Viridiplantae</taxon>
        <taxon>Streptophyta</taxon>
        <taxon>Embryophyta</taxon>
        <taxon>Tracheophyta</taxon>
        <taxon>Spermatophyta</taxon>
        <taxon>Magnoliopsida</taxon>
        <taxon>eudicotyledons</taxon>
        <taxon>Gunneridae</taxon>
        <taxon>Pentapetalae</taxon>
        <taxon>Caryophyllales</taxon>
        <taxon>Caryophyllaceae</taxon>
        <taxon>Caryophylleae</taxon>
        <taxon>Saponaria</taxon>
    </lineage>
</organism>
<evidence type="ECO:0000256" key="3">
    <source>
        <dbReference type="ARBA" id="ARBA00022679"/>
    </source>
</evidence>
<keyword evidence="5 8" id="KW-0863">Zinc-finger</keyword>
<keyword evidence="7" id="KW-0862">Zinc</keyword>
<dbReference type="SUPFAM" id="SSF57850">
    <property type="entry name" value="RING/U-box"/>
    <property type="match status" value="1"/>
</dbReference>
<dbReference type="EMBL" id="JBDFQZ010000002">
    <property type="protein sequence ID" value="KAK9748565.1"/>
    <property type="molecule type" value="Genomic_DNA"/>
</dbReference>
<sequence>MASHTPSSSPPPPPPPPPPSSHSPPQPPPQYWCHHCDKRVSVESVPGQPDLICFDCKFGFVESIPSSSSLSFSAAATNENNAFVDETTLGSQFIHVLRLLAQVARDDHPSPPSPPPLRADADDRDFLRIQIDGGDNEDGDEVDDNDDDEEEESVRSVEIEGDSDNDDDDVDETDEELRRRQRRDLLRQRLRDFATLSQNGGRNRILDWAEILMGLENNSVELRFETDRYIGNPGDYVNEAEYEALLQNLAEAEGRRGAPPASKSAVEGLKTVVVKEEEGCLVCAICKDGVSVGEVVKEMPCGHGYHGECIATWLDARNSCPVCRFELPTDDAEYEEDKRKNTRGNNANAAAGGSSASSF</sequence>
<dbReference type="GO" id="GO:0016567">
    <property type="term" value="P:protein ubiquitination"/>
    <property type="evidence" value="ECO:0007669"/>
    <property type="project" value="UniProtKB-ARBA"/>
</dbReference>
<evidence type="ECO:0000256" key="7">
    <source>
        <dbReference type="ARBA" id="ARBA00022833"/>
    </source>
</evidence>
<name>A0AAW1ML29_SAPOF</name>
<keyword evidence="3" id="KW-0808">Transferase</keyword>
<dbReference type="InterPro" id="IPR001841">
    <property type="entry name" value="Znf_RING"/>
</dbReference>
<feature type="region of interest" description="Disordered" evidence="9">
    <location>
        <begin position="1"/>
        <end position="29"/>
    </location>
</feature>
<dbReference type="Pfam" id="PF14369">
    <property type="entry name" value="Zn_ribbon_19"/>
    <property type="match status" value="1"/>
</dbReference>
<dbReference type="PANTHER" id="PTHR15710">
    <property type="entry name" value="E3 UBIQUITIN-PROTEIN LIGASE PRAJA"/>
    <property type="match status" value="1"/>
</dbReference>
<comment type="caution">
    <text evidence="11">The sequence shown here is derived from an EMBL/GenBank/DDBJ whole genome shotgun (WGS) entry which is preliminary data.</text>
</comment>
<evidence type="ECO:0000256" key="6">
    <source>
        <dbReference type="ARBA" id="ARBA00022786"/>
    </source>
</evidence>
<dbReference type="Pfam" id="PF13639">
    <property type="entry name" value="zf-RING_2"/>
    <property type="match status" value="1"/>
</dbReference>
<feature type="compositionally biased region" description="Acidic residues" evidence="9">
    <location>
        <begin position="159"/>
        <end position="175"/>
    </location>
</feature>
<evidence type="ECO:0000256" key="1">
    <source>
        <dbReference type="ARBA" id="ARBA00000900"/>
    </source>
</evidence>